<dbReference type="RefSeq" id="WP_267682296.1">
    <property type="nucleotide sequence ID" value="NZ_JAQNDN010000005.1"/>
</dbReference>
<evidence type="ECO:0000313" key="5">
    <source>
        <dbReference type="Proteomes" id="UP001217838"/>
    </source>
</evidence>
<comment type="caution">
    <text evidence="4">The sequence shown here is derived from an EMBL/GenBank/DDBJ whole genome shotgun (WGS) entry which is preliminary data.</text>
</comment>
<dbReference type="PIRSF" id="PIRSF004749">
    <property type="entry name" value="Pep_def"/>
    <property type="match status" value="1"/>
</dbReference>
<keyword evidence="2" id="KW-0479">Metal-binding</keyword>
<feature type="binding site" evidence="2">
    <location>
        <position position="143"/>
    </location>
    <ligand>
        <name>Fe cation</name>
        <dbReference type="ChEBI" id="CHEBI:24875"/>
    </ligand>
</feature>
<name>A0ABT5B3W1_9BACT</name>
<comment type="similarity">
    <text evidence="1 2">Belongs to the polypeptide deformylase family.</text>
</comment>
<keyword evidence="2" id="KW-0648">Protein biosynthesis</keyword>
<feature type="region of interest" description="Disordered" evidence="3">
    <location>
        <begin position="167"/>
        <end position="188"/>
    </location>
</feature>
<evidence type="ECO:0000256" key="2">
    <source>
        <dbReference type="HAMAP-Rule" id="MF_00163"/>
    </source>
</evidence>
<evidence type="ECO:0000313" key="4">
    <source>
        <dbReference type="EMBL" id="MDC0668786.1"/>
    </source>
</evidence>
<dbReference type="InterPro" id="IPR036821">
    <property type="entry name" value="Peptide_deformylase_sf"/>
</dbReference>
<gene>
    <name evidence="2 4" type="primary">def</name>
    <name evidence="4" type="ORF">POL58_13615</name>
</gene>
<comment type="cofactor">
    <cofactor evidence="2">
        <name>Fe(2+)</name>
        <dbReference type="ChEBI" id="CHEBI:29033"/>
    </cofactor>
    <text evidence="2">Binds 1 Fe(2+) ion.</text>
</comment>
<dbReference type="PANTHER" id="PTHR10458:SF22">
    <property type="entry name" value="PEPTIDE DEFORMYLASE"/>
    <property type="match status" value="1"/>
</dbReference>
<dbReference type="NCBIfam" id="TIGR00079">
    <property type="entry name" value="pept_deformyl"/>
    <property type="match status" value="1"/>
</dbReference>
<dbReference type="PRINTS" id="PR01576">
    <property type="entry name" value="PDEFORMYLASE"/>
</dbReference>
<dbReference type="SUPFAM" id="SSF56420">
    <property type="entry name" value="Peptide deformylase"/>
    <property type="match status" value="1"/>
</dbReference>
<organism evidence="4 5">
    <name type="scientific">Nannocystis radixulma</name>
    <dbReference type="NCBI Taxonomy" id="2995305"/>
    <lineage>
        <taxon>Bacteria</taxon>
        <taxon>Pseudomonadati</taxon>
        <taxon>Myxococcota</taxon>
        <taxon>Polyangia</taxon>
        <taxon>Nannocystales</taxon>
        <taxon>Nannocystaceae</taxon>
        <taxon>Nannocystis</taxon>
    </lineage>
</organism>
<dbReference type="Pfam" id="PF01327">
    <property type="entry name" value="Pep_deformylase"/>
    <property type="match status" value="1"/>
</dbReference>
<protein>
    <recommendedName>
        <fullName evidence="2">Peptide deformylase</fullName>
        <shortName evidence="2">PDF</shortName>
        <ecNumber evidence="2">3.5.1.88</ecNumber>
    </recommendedName>
    <alternativeName>
        <fullName evidence="2">Polypeptide deformylase</fullName>
    </alternativeName>
</protein>
<feature type="active site" evidence="2">
    <location>
        <position position="140"/>
    </location>
</feature>
<dbReference type="Gene3D" id="3.90.45.10">
    <property type="entry name" value="Peptide deformylase"/>
    <property type="match status" value="1"/>
</dbReference>
<dbReference type="HAMAP" id="MF_00163">
    <property type="entry name" value="Pep_deformylase"/>
    <property type="match status" value="1"/>
</dbReference>
<proteinExistence type="inferred from homology"/>
<feature type="binding site" evidence="2">
    <location>
        <position position="97"/>
    </location>
    <ligand>
        <name>Fe cation</name>
        <dbReference type="ChEBI" id="CHEBI:24875"/>
    </ligand>
</feature>
<dbReference type="CDD" id="cd00487">
    <property type="entry name" value="Pep_deformylase"/>
    <property type="match status" value="1"/>
</dbReference>
<reference evidence="4 5" key="1">
    <citation type="submission" date="2022-11" db="EMBL/GenBank/DDBJ databases">
        <title>Minimal conservation of predation-associated metabolite biosynthetic gene clusters underscores biosynthetic potential of Myxococcota including descriptions for ten novel species: Archangium lansinium sp. nov., Myxococcus landrumus sp. nov., Nannocystis bai.</title>
        <authorList>
            <person name="Ahearne A."/>
            <person name="Stevens C."/>
            <person name="Dowd S."/>
        </authorList>
    </citation>
    <scope>NUCLEOTIDE SEQUENCE [LARGE SCALE GENOMIC DNA]</scope>
    <source>
        <strain evidence="4 5">NCELM</strain>
    </source>
</reference>
<evidence type="ECO:0000256" key="3">
    <source>
        <dbReference type="SAM" id="MobiDB-lite"/>
    </source>
</evidence>
<keyword evidence="5" id="KW-1185">Reference proteome</keyword>
<evidence type="ECO:0000256" key="1">
    <source>
        <dbReference type="ARBA" id="ARBA00010759"/>
    </source>
</evidence>
<feature type="binding site" evidence="2">
    <location>
        <position position="139"/>
    </location>
    <ligand>
        <name>Fe cation</name>
        <dbReference type="ChEBI" id="CHEBI:24875"/>
    </ligand>
</feature>
<dbReference type="NCBIfam" id="NF001159">
    <property type="entry name" value="PRK00150.1-3"/>
    <property type="match status" value="1"/>
</dbReference>
<dbReference type="PANTHER" id="PTHR10458">
    <property type="entry name" value="PEPTIDE DEFORMYLASE"/>
    <property type="match status" value="1"/>
</dbReference>
<sequence>MAVLDIVKYPDQRLREATFDVGEITDDIRQLVRDLIDTMYSLNAAGIAAIQVGRLERIFVLDGKVPAGGDDNSPPLVFINPELVETGKGLAVAEEGCLSFPGVYVDIKRPRWAKVRARDLDGNTVEVDGDGLLGRALQHEHDHLTGKLMIDLVGTIKKEVIKRKMKRWHADHDGEKPAATTPSLPELV</sequence>
<comment type="function">
    <text evidence="2">Removes the formyl group from the N-terminal Met of newly synthesized proteins. Requires at least a dipeptide for an efficient rate of reaction. N-terminal L-methionine is a prerequisite for activity but the enzyme has broad specificity at other positions.</text>
</comment>
<keyword evidence="2 4" id="KW-0378">Hydrolase</keyword>
<keyword evidence="2" id="KW-0408">Iron</keyword>
<comment type="catalytic activity">
    <reaction evidence="2">
        <text>N-terminal N-formyl-L-methionyl-[peptide] + H2O = N-terminal L-methionyl-[peptide] + formate</text>
        <dbReference type="Rhea" id="RHEA:24420"/>
        <dbReference type="Rhea" id="RHEA-COMP:10639"/>
        <dbReference type="Rhea" id="RHEA-COMP:10640"/>
        <dbReference type="ChEBI" id="CHEBI:15377"/>
        <dbReference type="ChEBI" id="CHEBI:15740"/>
        <dbReference type="ChEBI" id="CHEBI:49298"/>
        <dbReference type="ChEBI" id="CHEBI:64731"/>
        <dbReference type="EC" id="3.5.1.88"/>
    </reaction>
</comment>
<dbReference type="EC" id="3.5.1.88" evidence="2"/>
<dbReference type="InterPro" id="IPR023635">
    <property type="entry name" value="Peptide_deformylase"/>
</dbReference>
<accession>A0ABT5B3W1</accession>
<dbReference type="Proteomes" id="UP001217838">
    <property type="component" value="Unassembled WGS sequence"/>
</dbReference>
<dbReference type="GO" id="GO:0042586">
    <property type="term" value="F:peptide deformylase activity"/>
    <property type="evidence" value="ECO:0007669"/>
    <property type="project" value="UniProtKB-EC"/>
</dbReference>
<dbReference type="EMBL" id="JAQNDN010000005">
    <property type="protein sequence ID" value="MDC0668786.1"/>
    <property type="molecule type" value="Genomic_DNA"/>
</dbReference>